<reference evidence="2 3" key="1">
    <citation type="submission" date="2020-10" db="EMBL/GenBank/DDBJ databases">
        <title>Ramlibacter sp. HM2 16S ribosomal RNA gene Genome sequencing and assembly.</title>
        <authorList>
            <person name="Kang M."/>
        </authorList>
    </citation>
    <scope>NUCLEOTIDE SEQUENCE [LARGE SCALE GENOMIC DNA]</scope>
    <source>
        <strain evidence="2 3">HM2</strain>
    </source>
</reference>
<evidence type="ECO:0000313" key="2">
    <source>
        <dbReference type="EMBL" id="MBE7367495.1"/>
    </source>
</evidence>
<protein>
    <submittedName>
        <fullName evidence="2">Uncharacterized protein</fullName>
    </submittedName>
</protein>
<name>A0ABR9S1V2_9BURK</name>
<organism evidence="2 3">
    <name type="scientific">Ramlibacter pallidus</name>
    <dbReference type="NCBI Taxonomy" id="2780087"/>
    <lineage>
        <taxon>Bacteria</taxon>
        <taxon>Pseudomonadati</taxon>
        <taxon>Pseudomonadota</taxon>
        <taxon>Betaproteobacteria</taxon>
        <taxon>Burkholderiales</taxon>
        <taxon>Comamonadaceae</taxon>
        <taxon>Ramlibacter</taxon>
    </lineage>
</organism>
<accession>A0ABR9S1V2</accession>
<feature type="region of interest" description="Disordered" evidence="1">
    <location>
        <begin position="207"/>
        <end position="258"/>
    </location>
</feature>
<dbReference type="Proteomes" id="UP000806285">
    <property type="component" value="Unassembled WGS sequence"/>
</dbReference>
<sequence length="258" mass="27898">MSLLSWFSAKKKHDASASLMPSSGLSRIDSTKPYHAAARGLHGTAQPANRKQERMERRELLYAVVRECMVRSGVLSSSYKFKVLSLDPRGRQFMVMVDLAYGGGADTNRLAEIEAMVAQSAKSRHDILVSAVYWRANEHVAVGEMVHRPPISRPAPLMDIPKPAEPKQPPQPPAARVDPLQQDEVEAFKKALAAGVAAGVRGEQALAAANAGKAQPQAQHAHAHPGSYTLLTGFEDTEMTDGDAPGDHLSTTQYGSLR</sequence>
<feature type="compositionally biased region" description="Low complexity" evidence="1">
    <location>
        <begin position="207"/>
        <end position="220"/>
    </location>
</feature>
<proteinExistence type="predicted"/>
<evidence type="ECO:0000256" key="1">
    <source>
        <dbReference type="SAM" id="MobiDB-lite"/>
    </source>
</evidence>
<feature type="compositionally biased region" description="Polar residues" evidence="1">
    <location>
        <begin position="249"/>
        <end position="258"/>
    </location>
</feature>
<gene>
    <name evidence="2" type="ORF">IM787_07955</name>
</gene>
<dbReference type="RefSeq" id="WP_193676095.1">
    <property type="nucleotide sequence ID" value="NZ_JADDIV010000002.1"/>
</dbReference>
<evidence type="ECO:0000313" key="3">
    <source>
        <dbReference type="Proteomes" id="UP000806285"/>
    </source>
</evidence>
<feature type="region of interest" description="Disordered" evidence="1">
    <location>
        <begin position="153"/>
        <end position="178"/>
    </location>
</feature>
<dbReference type="EMBL" id="JADDIV010000002">
    <property type="protein sequence ID" value="MBE7367495.1"/>
    <property type="molecule type" value="Genomic_DNA"/>
</dbReference>
<keyword evidence="3" id="KW-1185">Reference proteome</keyword>
<comment type="caution">
    <text evidence="2">The sequence shown here is derived from an EMBL/GenBank/DDBJ whole genome shotgun (WGS) entry which is preliminary data.</text>
</comment>